<comment type="caution">
    <text evidence="1">The sequence shown here is derived from an EMBL/GenBank/DDBJ whole genome shotgun (WGS) entry which is preliminary data.</text>
</comment>
<protein>
    <submittedName>
        <fullName evidence="1">Uncharacterized protein</fullName>
    </submittedName>
</protein>
<keyword evidence="2" id="KW-1185">Reference proteome</keyword>
<sequence>MSSFDQKVDKGDLLADSFGLLIDNVSDAPLADSKLPEPFCSSNPPDFFELDNRSFECNPK</sequence>
<evidence type="ECO:0000313" key="1">
    <source>
        <dbReference type="EMBL" id="KAJ1349692.1"/>
    </source>
</evidence>
<reference evidence="1" key="1">
    <citation type="submission" date="2021-06" db="EMBL/GenBank/DDBJ databases">
        <title>Parelaphostrongylus tenuis whole genome reference sequence.</title>
        <authorList>
            <person name="Garwood T.J."/>
            <person name="Larsen P.A."/>
            <person name="Fountain-Jones N.M."/>
            <person name="Garbe J.R."/>
            <person name="Macchietto M.G."/>
            <person name="Kania S.A."/>
            <person name="Gerhold R.W."/>
            <person name="Richards J.E."/>
            <person name="Wolf T.M."/>
        </authorList>
    </citation>
    <scope>NUCLEOTIDE SEQUENCE</scope>
    <source>
        <strain evidence="1">MNPRO001-30</strain>
        <tissue evidence="1">Meninges</tissue>
    </source>
</reference>
<proteinExistence type="predicted"/>
<dbReference type="EMBL" id="JAHQIW010000717">
    <property type="protein sequence ID" value="KAJ1349692.1"/>
    <property type="molecule type" value="Genomic_DNA"/>
</dbReference>
<gene>
    <name evidence="1" type="ORF">KIN20_005308</name>
</gene>
<dbReference type="Proteomes" id="UP001196413">
    <property type="component" value="Unassembled WGS sequence"/>
</dbReference>
<evidence type="ECO:0000313" key="2">
    <source>
        <dbReference type="Proteomes" id="UP001196413"/>
    </source>
</evidence>
<organism evidence="1 2">
    <name type="scientific">Parelaphostrongylus tenuis</name>
    <name type="common">Meningeal worm</name>
    <dbReference type="NCBI Taxonomy" id="148309"/>
    <lineage>
        <taxon>Eukaryota</taxon>
        <taxon>Metazoa</taxon>
        <taxon>Ecdysozoa</taxon>
        <taxon>Nematoda</taxon>
        <taxon>Chromadorea</taxon>
        <taxon>Rhabditida</taxon>
        <taxon>Rhabditina</taxon>
        <taxon>Rhabditomorpha</taxon>
        <taxon>Strongyloidea</taxon>
        <taxon>Metastrongylidae</taxon>
        <taxon>Parelaphostrongylus</taxon>
    </lineage>
</organism>
<accession>A0AAD5QFT2</accession>
<name>A0AAD5QFT2_PARTN</name>
<dbReference type="AlphaFoldDB" id="A0AAD5QFT2"/>